<dbReference type="Gene3D" id="1.10.940.10">
    <property type="entry name" value="NusB-like"/>
    <property type="match status" value="1"/>
</dbReference>
<sequence>MSPSQDPRRMAATLVAGVVGGAMLPEVPLPPADPADRARAQRLALATLRNFARTQAVLAPLMAREPAPLVMAALRVATVELLELGEAPHGVVSATVNGLKADRQTARAAGLANAVLRRVAGVEGWADLPVQPLPGWLRRRLRGLWGEEVVKAIEAAHHRTPPLDLSLKPGKTAPEGAEPVASSWRLPAGVQVSALPGFAEGDWWIQDAAAALPATLLAVQPGETVLDLCAAPGGKTMQLAARGAEVTALDLSAPRLKRLSENLARTGLSARIVTADALDWSPEAPVDAVLLDAPCSATGTIRRHPDLPFVRKPADVEALTALQGQLLDRALGFLRPGGRLVYCTCSLLPEEGEAQVSAALQRHPGLTAGTPALPLGRATPEGGWRLRPDDHEGGIDGFYMALLRQRG</sequence>
<dbReference type="GO" id="GO:0006355">
    <property type="term" value="P:regulation of DNA-templated transcription"/>
    <property type="evidence" value="ECO:0007669"/>
    <property type="project" value="InterPro"/>
</dbReference>
<dbReference type="OrthoDB" id="9810297at2"/>
<evidence type="ECO:0000256" key="3">
    <source>
        <dbReference type="ARBA" id="ARBA00022679"/>
    </source>
</evidence>
<feature type="active site" description="Nucleophile" evidence="6">
    <location>
        <position position="345"/>
    </location>
</feature>
<dbReference type="RefSeq" id="WP_107751421.1">
    <property type="nucleotide sequence ID" value="NZ_QBKF01000004.1"/>
</dbReference>
<comment type="caution">
    <text evidence="8">The sequence shown here is derived from an EMBL/GenBank/DDBJ whole genome shotgun (WGS) entry which is preliminary data.</text>
</comment>
<dbReference type="InterPro" id="IPR018314">
    <property type="entry name" value="RsmB/NOL1/NOP2-like_CS"/>
</dbReference>
<dbReference type="GO" id="GO:0001510">
    <property type="term" value="P:RNA methylation"/>
    <property type="evidence" value="ECO:0007669"/>
    <property type="project" value="InterPro"/>
</dbReference>
<dbReference type="GO" id="GO:0008173">
    <property type="term" value="F:RNA methyltransferase activity"/>
    <property type="evidence" value="ECO:0007669"/>
    <property type="project" value="InterPro"/>
</dbReference>
<dbReference type="PRINTS" id="PR02008">
    <property type="entry name" value="RCMTFAMILY"/>
</dbReference>
<dbReference type="SUPFAM" id="SSF53335">
    <property type="entry name" value="S-adenosyl-L-methionine-dependent methyltransferases"/>
    <property type="match status" value="1"/>
</dbReference>
<dbReference type="PROSITE" id="PS01153">
    <property type="entry name" value="NOL1_NOP2_SUN"/>
    <property type="match status" value="1"/>
</dbReference>
<dbReference type="Pfam" id="PF01029">
    <property type="entry name" value="NusB"/>
    <property type="match status" value="1"/>
</dbReference>
<protein>
    <submittedName>
        <fullName evidence="8">RNA methyltransferase</fullName>
    </submittedName>
</protein>
<name>A0A2T7UTJ3_9RHOB</name>
<accession>A0A2T7UTJ3</accession>
<organism evidence="8 9">
    <name type="scientific">Pararhodobacter aggregans</name>
    <dbReference type="NCBI Taxonomy" id="404875"/>
    <lineage>
        <taxon>Bacteria</taxon>
        <taxon>Pseudomonadati</taxon>
        <taxon>Pseudomonadota</taxon>
        <taxon>Alphaproteobacteria</taxon>
        <taxon>Rhodobacterales</taxon>
        <taxon>Paracoccaceae</taxon>
        <taxon>Pararhodobacter</taxon>
    </lineage>
</organism>
<dbReference type="PROSITE" id="PS51686">
    <property type="entry name" value="SAM_MT_RSMB_NOP"/>
    <property type="match status" value="1"/>
</dbReference>
<dbReference type="Gene3D" id="3.40.50.150">
    <property type="entry name" value="Vaccinia Virus protein VP39"/>
    <property type="match status" value="1"/>
</dbReference>
<evidence type="ECO:0000313" key="9">
    <source>
        <dbReference type="Proteomes" id="UP000244810"/>
    </source>
</evidence>
<evidence type="ECO:0000256" key="4">
    <source>
        <dbReference type="ARBA" id="ARBA00022691"/>
    </source>
</evidence>
<keyword evidence="2 6" id="KW-0489">Methyltransferase</keyword>
<feature type="binding site" evidence="6">
    <location>
        <position position="250"/>
    </location>
    <ligand>
        <name>S-adenosyl-L-methionine</name>
        <dbReference type="ChEBI" id="CHEBI:59789"/>
    </ligand>
</feature>
<dbReference type="InterPro" id="IPR035926">
    <property type="entry name" value="NusB-like_sf"/>
</dbReference>
<evidence type="ECO:0000313" key="8">
    <source>
        <dbReference type="EMBL" id="PVE48047.1"/>
    </source>
</evidence>
<evidence type="ECO:0000256" key="1">
    <source>
        <dbReference type="ARBA" id="ARBA00007494"/>
    </source>
</evidence>
<evidence type="ECO:0000259" key="7">
    <source>
        <dbReference type="PROSITE" id="PS51686"/>
    </source>
</evidence>
<reference evidence="8 9" key="1">
    <citation type="journal article" date="2011" name="Syst. Appl. Microbiol.">
        <title>Defluviimonas denitrificans gen. nov., sp. nov., and Pararhodobacter aggregans gen. nov., sp. nov., non-phototrophic Rhodobacteraceae from the biofilter of a marine aquaculture.</title>
        <authorList>
            <person name="Foesel B.U."/>
            <person name="Drake H.L."/>
            <person name="Schramm A."/>
        </authorList>
    </citation>
    <scope>NUCLEOTIDE SEQUENCE [LARGE SCALE GENOMIC DNA]</scope>
    <source>
        <strain evidence="8 9">D1-19</strain>
    </source>
</reference>
<dbReference type="InterPro" id="IPR049560">
    <property type="entry name" value="MeTrfase_RsmB-F_NOP2_cat"/>
</dbReference>
<keyword evidence="4 6" id="KW-0949">S-adenosyl-L-methionine</keyword>
<keyword evidence="3 6" id="KW-0808">Transferase</keyword>
<feature type="binding site" evidence="6">
    <location>
        <position position="276"/>
    </location>
    <ligand>
        <name>S-adenosyl-L-methionine</name>
        <dbReference type="ChEBI" id="CHEBI:59789"/>
    </ligand>
</feature>
<feature type="binding site" evidence="6">
    <location>
        <position position="292"/>
    </location>
    <ligand>
        <name>S-adenosyl-L-methionine</name>
        <dbReference type="ChEBI" id="CHEBI:59789"/>
    </ligand>
</feature>
<comment type="similarity">
    <text evidence="1 6">Belongs to the class I-like SAM-binding methyltransferase superfamily. RsmB/NOP family.</text>
</comment>
<dbReference type="PANTHER" id="PTHR22807:SF61">
    <property type="entry name" value="NOL1_NOP2_SUN FAMILY PROTEIN _ ANTITERMINATION NUSB DOMAIN-CONTAINING PROTEIN"/>
    <property type="match status" value="1"/>
</dbReference>
<feature type="binding site" evidence="6">
    <location>
        <begin position="229"/>
        <end position="235"/>
    </location>
    <ligand>
        <name>S-adenosyl-L-methionine</name>
        <dbReference type="ChEBI" id="CHEBI:59789"/>
    </ligand>
</feature>
<evidence type="ECO:0000256" key="6">
    <source>
        <dbReference type="PROSITE-ProRule" id="PRU01023"/>
    </source>
</evidence>
<dbReference type="Pfam" id="PF01189">
    <property type="entry name" value="Methyltr_RsmB-F"/>
    <property type="match status" value="1"/>
</dbReference>
<dbReference type="AlphaFoldDB" id="A0A2T7UTJ3"/>
<dbReference type="Proteomes" id="UP000244810">
    <property type="component" value="Unassembled WGS sequence"/>
</dbReference>
<dbReference type="EMBL" id="QDDR01000003">
    <property type="protein sequence ID" value="PVE48047.1"/>
    <property type="molecule type" value="Genomic_DNA"/>
</dbReference>
<evidence type="ECO:0000256" key="5">
    <source>
        <dbReference type="ARBA" id="ARBA00022884"/>
    </source>
</evidence>
<dbReference type="GO" id="GO:0003723">
    <property type="term" value="F:RNA binding"/>
    <property type="evidence" value="ECO:0007669"/>
    <property type="project" value="UniProtKB-UniRule"/>
</dbReference>
<evidence type="ECO:0000256" key="2">
    <source>
        <dbReference type="ARBA" id="ARBA00022603"/>
    </source>
</evidence>
<dbReference type="SUPFAM" id="SSF48013">
    <property type="entry name" value="NusB-like"/>
    <property type="match status" value="1"/>
</dbReference>
<proteinExistence type="inferred from homology"/>
<dbReference type="InterPro" id="IPR001678">
    <property type="entry name" value="MeTrfase_RsmB-F_NOP2_dom"/>
</dbReference>
<feature type="domain" description="SAM-dependent MTase RsmB/NOP-type" evidence="7">
    <location>
        <begin position="125"/>
        <end position="406"/>
    </location>
</feature>
<keyword evidence="5 6" id="KW-0694">RNA-binding</keyword>
<dbReference type="CDD" id="cd02440">
    <property type="entry name" value="AdoMet_MTases"/>
    <property type="match status" value="1"/>
</dbReference>
<gene>
    <name evidence="8" type="ORF">DDE23_07870</name>
</gene>
<dbReference type="InterPro" id="IPR029063">
    <property type="entry name" value="SAM-dependent_MTases_sf"/>
</dbReference>
<dbReference type="InterPro" id="IPR006027">
    <property type="entry name" value="NusB_RsmB_TIM44"/>
</dbReference>
<dbReference type="PANTHER" id="PTHR22807">
    <property type="entry name" value="NOP2 YEAST -RELATED NOL1/NOP2/FMU SUN DOMAIN-CONTAINING"/>
    <property type="match status" value="1"/>
</dbReference>
<dbReference type="InterPro" id="IPR023267">
    <property type="entry name" value="RCMT"/>
</dbReference>
<keyword evidence="9" id="KW-1185">Reference proteome</keyword>